<gene>
    <name evidence="3" type="ORF">J2S77_001555</name>
</gene>
<dbReference type="Pfam" id="PF02829">
    <property type="entry name" value="3H"/>
    <property type="match status" value="1"/>
</dbReference>
<dbReference type="RefSeq" id="WP_306976152.1">
    <property type="nucleotide sequence ID" value="NZ_JAUSTQ010000005.1"/>
</dbReference>
<organism evidence="3 4">
    <name type="scientific">Alkalibacillus salilacus</name>
    <dbReference type="NCBI Taxonomy" id="284582"/>
    <lineage>
        <taxon>Bacteria</taxon>
        <taxon>Bacillati</taxon>
        <taxon>Bacillota</taxon>
        <taxon>Bacilli</taxon>
        <taxon>Bacillales</taxon>
        <taxon>Bacillaceae</taxon>
        <taxon>Alkalibacillus</taxon>
    </lineage>
</organism>
<dbReference type="EMBL" id="JAUSTQ010000005">
    <property type="protein sequence ID" value="MDQ0159571.1"/>
    <property type="molecule type" value="Genomic_DNA"/>
</dbReference>
<dbReference type="InterPro" id="IPR013196">
    <property type="entry name" value="HTH_11"/>
</dbReference>
<evidence type="ECO:0000259" key="1">
    <source>
        <dbReference type="Pfam" id="PF02829"/>
    </source>
</evidence>
<dbReference type="InterPro" id="IPR004173">
    <property type="entry name" value="3H_domain"/>
</dbReference>
<dbReference type="PANTHER" id="PTHR40068">
    <property type="entry name" value="TRANSCRIPTION REPRESSOR NIAR-RELATED"/>
    <property type="match status" value="1"/>
</dbReference>
<evidence type="ECO:0000259" key="2">
    <source>
        <dbReference type="Pfam" id="PF08279"/>
    </source>
</evidence>
<dbReference type="InterPro" id="IPR036388">
    <property type="entry name" value="WH-like_DNA-bd_sf"/>
</dbReference>
<dbReference type="Gene3D" id="1.10.10.10">
    <property type="entry name" value="Winged helix-like DNA-binding domain superfamily/Winged helix DNA-binding domain"/>
    <property type="match status" value="1"/>
</dbReference>
<reference evidence="3 4" key="1">
    <citation type="submission" date="2023-07" db="EMBL/GenBank/DDBJ databases">
        <title>Genomic Encyclopedia of Type Strains, Phase IV (KMG-IV): sequencing the most valuable type-strain genomes for metagenomic binning, comparative biology and taxonomic classification.</title>
        <authorList>
            <person name="Goeker M."/>
        </authorList>
    </citation>
    <scope>NUCLEOTIDE SEQUENCE [LARGE SCALE GENOMIC DNA]</scope>
    <source>
        <strain evidence="3 4">DSM 16460</strain>
    </source>
</reference>
<dbReference type="SUPFAM" id="SSF75500">
    <property type="entry name" value="Putative transcriptional regulator TM1602, C-terminal domain"/>
    <property type="match status" value="1"/>
</dbReference>
<dbReference type="InterPro" id="IPR035922">
    <property type="entry name" value="3H_dom_sf"/>
</dbReference>
<sequence>MANQRLSSDERRRHILNKLKEENEPQTGKELSETYQVSRQVIVGDVALLKAQNEPIISTSQGYVYMRDQAETHRFERTIACRHNRDQTEEELTILVDHGVYVKDVIVDHPIYGEFKAVLHISNRVDVRRFIEQIQTSEAALLSELTGGVHLHTIAADDETLLNEAEQALRERGLLVKDV</sequence>
<dbReference type="Gene3D" id="3.30.1340.20">
    <property type="entry name" value="3H domain"/>
    <property type="match status" value="1"/>
</dbReference>
<dbReference type="InterPro" id="IPR026043">
    <property type="entry name" value="NadR"/>
</dbReference>
<protein>
    <submittedName>
        <fullName evidence="3">Transcriptional regulator of NAD metabolism</fullName>
    </submittedName>
</protein>
<proteinExistence type="predicted"/>
<feature type="domain" description="Helix-turn-helix type 11" evidence="2">
    <location>
        <begin position="11"/>
        <end position="63"/>
    </location>
</feature>
<evidence type="ECO:0000313" key="3">
    <source>
        <dbReference type="EMBL" id="MDQ0159571.1"/>
    </source>
</evidence>
<dbReference type="InterPro" id="IPR036390">
    <property type="entry name" value="WH_DNA-bd_sf"/>
</dbReference>
<comment type="caution">
    <text evidence="3">The sequence shown here is derived from an EMBL/GenBank/DDBJ whole genome shotgun (WGS) entry which is preliminary data.</text>
</comment>
<dbReference type="PANTHER" id="PTHR40068:SF1">
    <property type="entry name" value="TRANSCRIPTION REPRESSOR NIAR-RELATED"/>
    <property type="match status" value="1"/>
</dbReference>
<accession>A0ABT9VF61</accession>
<feature type="domain" description="3H" evidence="1">
    <location>
        <begin position="79"/>
        <end position="175"/>
    </location>
</feature>
<keyword evidence="4" id="KW-1185">Reference proteome</keyword>
<name>A0ABT9VF61_9BACI</name>
<dbReference type="Pfam" id="PF08279">
    <property type="entry name" value="HTH_11"/>
    <property type="match status" value="1"/>
</dbReference>
<evidence type="ECO:0000313" key="4">
    <source>
        <dbReference type="Proteomes" id="UP001224359"/>
    </source>
</evidence>
<dbReference type="Proteomes" id="UP001224359">
    <property type="component" value="Unassembled WGS sequence"/>
</dbReference>
<dbReference type="SUPFAM" id="SSF46785">
    <property type="entry name" value="Winged helix' DNA-binding domain"/>
    <property type="match status" value="1"/>
</dbReference>
<dbReference type="PIRSF" id="PIRSF037847">
    <property type="entry name" value="NiaR"/>
    <property type="match status" value="1"/>
</dbReference>